<keyword evidence="1" id="KW-0472">Membrane</keyword>
<sequence>MLTVGLLPIGLLTVRLLLPIGLLPELAVGLLLRIGLLAIRLLAGGLLAIRLLAGPGLSTLRAEPGGLVRIVGTAHDWLLLSAEHDPRLAAVVDSGRVPRTLTPSAVSEKNES</sequence>
<dbReference type="EMBL" id="BACI01000026">
    <property type="protein sequence ID" value="GAA11202.1"/>
    <property type="molecule type" value="Genomic_DNA"/>
</dbReference>
<proteinExistence type="predicted"/>
<feature type="transmembrane region" description="Helical" evidence="1">
    <location>
        <begin position="27"/>
        <end position="53"/>
    </location>
</feature>
<keyword evidence="1" id="KW-0812">Transmembrane</keyword>
<protein>
    <submittedName>
        <fullName evidence="2">Uncharacterized protein</fullName>
    </submittedName>
</protein>
<dbReference type="Proteomes" id="UP000003558">
    <property type="component" value="Unassembled WGS sequence"/>
</dbReference>
<comment type="caution">
    <text evidence="2">The sequence shown here is derived from an EMBL/GenBank/DDBJ whole genome shotgun (WGS) entry which is preliminary data.</text>
</comment>
<evidence type="ECO:0000256" key="1">
    <source>
        <dbReference type="SAM" id="Phobius"/>
    </source>
</evidence>
<accession>F9VRG3</accession>
<reference evidence="2 3" key="1">
    <citation type="submission" date="2011-05" db="EMBL/GenBank/DDBJ databases">
        <title>Whole genome shotgun sequence of Gordonia alkanivorans NBRC 16433.</title>
        <authorList>
            <person name="Hosoyama A."/>
            <person name="Nakamura S."/>
            <person name="Takarada H."/>
            <person name="Tsuchikane K."/>
            <person name="Yamazaki S."/>
            <person name="Fujita N."/>
        </authorList>
    </citation>
    <scope>NUCLEOTIDE SEQUENCE [LARGE SCALE GENOMIC DNA]</scope>
    <source>
        <strain evidence="2 3">NBRC 16433</strain>
    </source>
</reference>
<dbReference type="AlphaFoldDB" id="F9VRG3"/>
<evidence type="ECO:0000313" key="2">
    <source>
        <dbReference type="EMBL" id="GAA11202.1"/>
    </source>
</evidence>
<gene>
    <name evidence="2" type="ORF">GOALK_026_00080</name>
</gene>
<keyword evidence="1" id="KW-1133">Transmembrane helix</keyword>
<evidence type="ECO:0000313" key="3">
    <source>
        <dbReference type="Proteomes" id="UP000003558"/>
    </source>
</evidence>
<name>F9VRG3_9ACTN</name>
<organism evidence="2 3">
    <name type="scientific">Gordonia alkanivorans NBRC 16433</name>
    <dbReference type="NCBI Taxonomy" id="1027371"/>
    <lineage>
        <taxon>Bacteria</taxon>
        <taxon>Bacillati</taxon>
        <taxon>Actinomycetota</taxon>
        <taxon>Actinomycetes</taxon>
        <taxon>Mycobacteriales</taxon>
        <taxon>Gordoniaceae</taxon>
        <taxon>Gordonia</taxon>
    </lineage>
</organism>